<name>A0A8S5V9G8_9CAUD</name>
<evidence type="ECO:0000256" key="5">
    <source>
        <dbReference type="ARBA" id="ARBA00023125"/>
    </source>
</evidence>
<feature type="region of interest" description="Disordered" evidence="7">
    <location>
        <begin position="1"/>
        <end position="21"/>
    </location>
</feature>
<organism evidence="9">
    <name type="scientific">Ackermannviridae sp. ctUml7</name>
    <dbReference type="NCBI Taxonomy" id="2825753"/>
    <lineage>
        <taxon>Viruses</taxon>
        <taxon>Duplodnaviria</taxon>
        <taxon>Heunggongvirae</taxon>
        <taxon>Uroviricota</taxon>
        <taxon>Caudoviricetes</taxon>
        <taxon>Pantevenvirales</taxon>
        <taxon>Ackermannviridae</taxon>
    </lineage>
</organism>
<accession>A0A8S5V9G8</accession>
<dbReference type="GO" id="GO:0006260">
    <property type="term" value="P:DNA replication"/>
    <property type="evidence" value="ECO:0007669"/>
    <property type="project" value="UniProtKB-KW"/>
</dbReference>
<reference evidence="9" key="1">
    <citation type="journal article" date="2021" name="Proc. Natl. Acad. Sci. U.S.A.">
        <title>A Catalog of Tens of Thousands of Viruses from Human Metagenomes Reveals Hidden Associations with Chronic Diseases.</title>
        <authorList>
            <person name="Tisza M.J."/>
            <person name="Buck C.B."/>
        </authorList>
    </citation>
    <scope>NUCLEOTIDE SEQUENCE</scope>
    <source>
        <strain evidence="9">CtUml7</strain>
    </source>
</reference>
<dbReference type="EMBL" id="BK016230">
    <property type="protein sequence ID" value="DAG03418.1"/>
    <property type="molecule type" value="Genomic_DNA"/>
</dbReference>
<feature type="region of interest" description="Disordered" evidence="7">
    <location>
        <begin position="212"/>
        <end position="262"/>
    </location>
</feature>
<evidence type="ECO:0000256" key="4">
    <source>
        <dbReference type="ARBA" id="ARBA00022833"/>
    </source>
</evidence>
<feature type="compositionally biased region" description="Basic and acidic residues" evidence="7">
    <location>
        <begin position="231"/>
        <end position="243"/>
    </location>
</feature>
<evidence type="ECO:0000259" key="8">
    <source>
        <dbReference type="Pfam" id="PF08804"/>
    </source>
</evidence>
<dbReference type="Gene3D" id="3.90.198.10">
    <property type="entry name" value="Replication Fork Single-Stranded Dna Binding Protein"/>
    <property type="match status" value="1"/>
</dbReference>
<keyword evidence="4" id="KW-0862">Zinc</keyword>
<protein>
    <submittedName>
        <fullName evidence="9">SsDNA-binding protein</fullName>
    </submittedName>
</protein>
<feature type="domain" description="Bacteriophage T4 Gp32 single-stranded DNA-binding" evidence="8">
    <location>
        <begin position="65"/>
        <end position="212"/>
    </location>
</feature>
<evidence type="ECO:0000256" key="3">
    <source>
        <dbReference type="ARBA" id="ARBA00022763"/>
    </source>
</evidence>
<evidence type="ECO:0000256" key="2">
    <source>
        <dbReference type="ARBA" id="ARBA00022723"/>
    </source>
</evidence>
<feature type="compositionally biased region" description="Basic residues" evidence="7">
    <location>
        <begin position="244"/>
        <end position="255"/>
    </location>
</feature>
<dbReference type="GO" id="GO:0003697">
    <property type="term" value="F:single-stranded DNA binding"/>
    <property type="evidence" value="ECO:0007669"/>
    <property type="project" value="InterPro"/>
</dbReference>
<keyword evidence="1" id="KW-0235">DNA replication</keyword>
<sequence length="262" mass="30231">MAKKNLKERLRERQKSLKSKGNGKVLFQKADEELRVRLLSAGEEQEFIKEVIQFYLGGDIKGVYSPMTFNEPCAIYEKYEELKKSKDPDDKELAKDLSPKKKYMAAVLVCNDGKGKEYDPEPKLIQLAQSQYSEIIDLYLDEEEWGDMTDLDEGYDLKLKRIGSGKNDTEYTVKPCQKKAIPKNCRPKEDIDIDALVREVIPTYEKTQEYIEQYLGGKEESKDTEEEDDDMGSKKGDKKEKATLKKAKKSKKHKSKSEDDDE</sequence>
<feature type="compositionally biased region" description="Basic and acidic residues" evidence="7">
    <location>
        <begin position="1"/>
        <end position="15"/>
    </location>
</feature>
<dbReference type="Pfam" id="PF08804">
    <property type="entry name" value="gp32"/>
    <property type="match status" value="1"/>
</dbReference>
<keyword evidence="2" id="KW-0479">Metal-binding</keyword>
<evidence type="ECO:0000256" key="1">
    <source>
        <dbReference type="ARBA" id="ARBA00022705"/>
    </source>
</evidence>
<keyword evidence="5" id="KW-0238">DNA-binding</keyword>
<keyword evidence="3" id="KW-0227">DNA damage</keyword>
<keyword evidence="6" id="KW-0234">DNA repair</keyword>
<dbReference type="GO" id="GO:0046872">
    <property type="term" value="F:metal ion binding"/>
    <property type="evidence" value="ECO:0007669"/>
    <property type="project" value="UniProtKB-KW"/>
</dbReference>
<dbReference type="InterPro" id="IPR012339">
    <property type="entry name" value="Phage_T4_Gp32_ssDNA-bd"/>
</dbReference>
<evidence type="ECO:0000256" key="7">
    <source>
        <dbReference type="SAM" id="MobiDB-lite"/>
    </source>
</evidence>
<proteinExistence type="predicted"/>
<evidence type="ECO:0000313" key="9">
    <source>
        <dbReference type="EMBL" id="DAG03418.1"/>
    </source>
</evidence>
<dbReference type="GO" id="GO:0006281">
    <property type="term" value="P:DNA repair"/>
    <property type="evidence" value="ECO:0007669"/>
    <property type="project" value="UniProtKB-KW"/>
</dbReference>
<dbReference type="InterPro" id="IPR044947">
    <property type="entry name" value="Phage_T4_Gp32_ssDNA-bd_sf"/>
</dbReference>
<evidence type="ECO:0000256" key="6">
    <source>
        <dbReference type="ARBA" id="ARBA00023204"/>
    </source>
</evidence>